<evidence type="ECO:0000313" key="4">
    <source>
        <dbReference type="Proteomes" id="UP000467637"/>
    </source>
</evidence>
<feature type="chain" id="PRO_5045892462" evidence="2">
    <location>
        <begin position="24"/>
        <end position="542"/>
    </location>
</feature>
<proteinExistence type="predicted"/>
<feature type="signal peptide" evidence="2">
    <location>
        <begin position="1"/>
        <end position="23"/>
    </location>
</feature>
<dbReference type="EMBL" id="WSEM01000008">
    <property type="protein sequence ID" value="MVQ34868.1"/>
    <property type="molecule type" value="Genomic_DNA"/>
</dbReference>
<keyword evidence="1 2" id="KW-0732">Signal</keyword>
<name>A0ABW9U651_9BACL</name>
<accession>A0ABW9U651</accession>
<dbReference type="SUPFAM" id="SSF53850">
    <property type="entry name" value="Periplasmic binding protein-like II"/>
    <property type="match status" value="1"/>
</dbReference>
<evidence type="ECO:0000256" key="2">
    <source>
        <dbReference type="SAM" id="SignalP"/>
    </source>
</evidence>
<dbReference type="RefSeq" id="WP_157318909.1">
    <property type="nucleotide sequence ID" value="NZ_WSEM01000008.1"/>
</dbReference>
<keyword evidence="4" id="KW-1185">Reference proteome</keyword>
<dbReference type="PROSITE" id="PS51257">
    <property type="entry name" value="PROKAR_LIPOPROTEIN"/>
    <property type="match status" value="1"/>
</dbReference>
<sequence length="542" mass="59927">MIKKWKKASTVALGLTLSASLVACGSNDSGDKTAASASPSAAPAKQEPVKIDWLGYDSNAQVENPDTNPVVKLVQDKFNVKFNLWYADAQKWDETLNMRFAAGEMPDFMKISNIQTLPKLITQNVAAPIDEALVRKVAPNYAKYIDSVNKNAWDFGKVNGKLYALPGTNPRSMYPTVIVWRQDWLSKVGITKTPETLTEVEDALTKFRNNDPDGNGKKDTYGMSDFAIPIIMGAFGRPAFDDVKAAAKEPARALMPMLKDGKVVTAATQPEMREALDVLSKWYKAGLIDPEFITSENTTGYWADSQAFYNNKIGLTGKGMFYHWRNVLEPNNPADTLGGQYVNFNKSQPNGTIAFGKAPTGPKGASGAPQWATYANSYIFTTKGAKDPKVVEATLKMIDATFTDYDYFLTVTQGIKDQDWKLNGEQFVNMDKDPAKNVNAKGWNVFNPTNGGFSQKRDKFLFDFAEKNVKTKGYEPLALPATNAFAKSSNALAKSTIEAYFKIITGELPIDAFDEYVKKYYANGGTEVEKEWTEAYNQMLGK</sequence>
<dbReference type="PANTHER" id="PTHR43649:SF33">
    <property type="entry name" value="POLYGALACTURONAN_RHAMNOGALACTURONAN-BINDING PROTEIN YTCQ"/>
    <property type="match status" value="1"/>
</dbReference>
<comment type="caution">
    <text evidence="3">The sequence shown here is derived from an EMBL/GenBank/DDBJ whole genome shotgun (WGS) entry which is preliminary data.</text>
</comment>
<dbReference type="InterPro" id="IPR050490">
    <property type="entry name" value="Bact_solute-bd_prot1"/>
</dbReference>
<protein>
    <submittedName>
        <fullName evidence="3">ABC transporter substrate-binding protein</fullName>
    </submittedName>
</protein>
<dbReference type="PANTHER" id="PTHR43649">
    <property type="entry name" value="ARABINOSE-BINDING PROTEIN-RELATED"/>
    <property type="match status" value="1"/>
</dbReference>
<organism evidence="3 4">
    <name type="scientific">Paenibacillus anseongense</name>
    <dbReference type="NCBI Taxonomy" id="2682845"/>
    <lineage>
        <taxon>Bacteria</taxon>
        <taxon>Bacillati</taxon>
        <taxon>Bacillota</taxon>
        <taxon>Bacilli</taxon>
        <taxon>Bacillales</taxon>
        <taxon>Paenibacillaceae</taxon>
        <taxon>Paenibacillus</taxon>
    </lineage>
</organism>
<evidence type="ECO:0000313" key="3">
    <source>
        <dbReference type="EMBL" id="MVQ34868.1"/>
    </source>
</evidence>
<dbReference type="Proteomes" id="UP000467637">
    <property type="component" value="Unassembled WGS sequence"/>
</dbReference>
<dbReference type="Gene3D" id="3.40.190.10">
    <property type="entry name" value="Periplasmic binding protein-like II"/>
    <property type="match status" value="2"/>
</dbReference>
<reference evidence="3 4" key="1">
    <citation type="submission" date="2019-12" db="EMBL/GenBank/DDBJ databases">
        <authorList>
            <person name="Huq M.A."/>
        </authorList>
    </citation>
    <scope>NUCLEOTIDE SEQUENCE [LARGE SCALE GENOMIC DNA]</scope>
    <source>
        <strain evidence="3 4">MAH-34</strain>
    </source>
</reference>
<gene>
    <name evidence="3" type="ORF">GON05_09380</name>
</gene>
<evidence type="ECO:0000256" key="1">
    <source>
        <dbReference type="ARBA" id="ARBA00022729"/>
    </source>
</evidence>